<evidence type="ECO:0000256" key="3">
    <source>
        <dbReference type="ARBA" id="ARBA00022722"/>
    </source>
</evidence>
<keyword evidence="7 8" id="KW-0539">Nucleus</keyword>
<dbReference type="GO" id="GO:0031981">
    <property type="term" value="C:nuclear lumen"/>
    <property type="evidence" value="ECO:0007669"/>
    <property type="project" value="UniProtKB-ARBA"/>
</dbReference>
<evidence type="ECO:0000256" key="1">
    <source>
        <dbReference type="ARBA" id="ARBA00004123"/>
    </source>
</evidence>
<evidence type="ECO:0000256" key="8">
    <source>
        <dbReference type="PIRNR" id="PIRNR037125"/>
    </source>
</evidence>
<feature type="domain" description="Ribonuclease PIN" evidence="12">
    <location>
        <begin position="29"/>
        <end position="117"/>
    </location>
</feature>
<feature type="binding site" evidence="9">
    <location>
        <position position="405"/>
    </location>
    <ligand>
        <name>Zn(2+)</name>
        <dbReference type="ChEBI" id="CHEBI:29105"/>
    </ligand>
</feature>
<feature type="compositionally biased region" description="Gly residues" evidence="10">
    <location>
        <begin position="204"/>
        <end position="217"/>
    </location>
</feature>
<evidence type="ECO:0000256" key="9">
    <source>
        <dbReference type="PIRSR" id="PIRSR037125-1"/>
    </source>
</evidence>
<reference evidence="13 14" key="1">
    <citation type="journal article" date="2018" name="Plant J.">
        <title>Genome sequences of Chlorella sorokiniana UTEX 1602 and Micractinium conductrix SAG 241.80: implications to maltose excretion by a green alga.</title>
        <authorList>
            <person name="Arriola M.B."/>
            <person name="Velmurugan N."/>
            <person name="Zhang Y."/>
            <person name="Plunkett M.H."/>
            <person name="Hondzo H."/>
            <person name="Barney B.M."/>
        </authorList>
    </citation>
    <scope>NUCLEOTIDE SEQUENCE [LARGE SCALE GENOMIC DNA]</scope>
    <source>
        <strain evidence="13 14">SAG 241.80</strain>
    </source>
</reference>
<gene>
    <name evidence="13" type="ORF">C2E20_3184</name>
</gene>
<dbReference type="InterPro" id="IPR036283">
    <property type="entry name" value="NOB1_Zf-like_sf"/>
</dbReference>
<dbReference type="Gene3D" id="3.40.50.1010">
    <property type="entry name" value="5'-nuclease"/>
    <property type="match status" value="1"/>
</dbReference>
<evidence type="ECO:0000256" key="4">
    <source>
        <dbReference type="ARBA" id="ARBA00022723"/>
    </source>
</evidence>
<dbReference type="InterPro" id="IPR014881">
    <property type="entry name" value="NOB1_Zn-bd"/>
</dbReference>
<comment type="caution">
    <text evidence="13">The sequence shown here is derived from an EMBL/GenBank/DDBJ whole genome shotgun (WGS) entry which is preliminary data.</text>
</comment>
<keyword evidence="5" id="KW-0378">Hydrolase</keyword>
<dbReference type="SUPFAM" id="SSF144206">
    <property type="entry name" value="NOB1 zinc finger-like"/>
    <property type="match status" value="1"/>
</dbReference>
<dbReference type="PANTHER" id="PTHR12814">
    <property type="entry name" value="RNA-BINDING PROTEIN NOB1"/>
    <property type="match status" value="1"/>
</dbReference>
<dbReference type="CDD" id="cd09876">
    <property type="entry name" value="PIN_Nob1-like"/>
    <property type="match status" value="1"/>
</dbReference>
<evidence type="ECO:0000259" key="11">
    <source>
        <dbReference type="Pfam" id="PF08772"/>
    </source>
</evidence>
<feature type="compositionally biased region" description="Acidic residues" evidence="10">
    <location>
        <begin position="272"/>
        <end position="298"/>
    </location>
</feature>
<feature type="binding site" evidence="9">
    <location>
        <position position="402"/>
    </location>
    <ligand>
        <name>Zn(2+)</name>
        <dbReference type="ChEBI" id="CHEBI:29105"/>
    </ligand>
</feature>
<dbReference type="Pfam" id="PF17146">
    <property type="entry name" value="PIN_6"/>
    <property type="match status" value="1"/>
</dbReference>
<dbReference type="GO" id="GO:0004521">
    <property type="term" value="F:RNA endonuclease activity"/>
    <property type="evidence" value="ECO:0007669"/>
    <property type="project" value="UniProtKB-UniRule"/>
</dbReference>
<feature type="region of interest" description="Disordered" evidence="10">
    <location>
        <begin position="201"/>
        <end position="340"/>
    </location>
</feature>
<feature type="compositionally biased region" description="Low complexity" evidence="10">
    <location>
        <begin position="257"/>
        <end position="266"/>
    </location>
</feature>
<dbReference type="AlphaFoldDB" id="A0A2P6VIN9"/>
<feature type="binding site" evidence="9">
    <location>
        <position position="390"/>
    </location>
    <ligand>
        <name>Zn(2+)</name>
        <dbReference type="ChEBI" id="CHEBI:29105"/>
    </ligand>
</feature>
<dbReference type="Pfam" id="PF08772">
    <property type="entry name" value="Zn_ribbon_NOB1"/>
    <property type="match status" value="1"/>
</dbReference>
<evidence type="ECO:0000259" key="12">
    <source>
        <dbReference type="Pfam" id="PF17146"/>
    </source>
</evidence>
<dbReference type="Gene3D" id="6.20.210.10">
    <property type="entry name" value="Nin one binding (NOB1), Zn-ribbon-like"/>
    <property type="match status" value="1"/>
</dbReference>
<dbReference type="STRING" id="554055.A0A2P6VIN9"/>
<feature type="region of interest" description="Disordered" evidence="10">
    <location>
        <begin position="514"/>
        <end position="534"/>
    </location>
</feature>
<dbReference type="Proteomes" id="UP000239649">
    <property type="component" value="Unassembled WGS sequence"/>
</dbReference>
<keyword evidence="14" id="KW-1185">Reference proteome</keyword>
<evidence type="ECO:0000256" key="6">
    <source>
        <dbReference type="ARBA" id="ARBA00022833"/>
    </source>
</evidence>
<keyword evidence="6 8" id="KW-0862">Zinc</keyword>
<dbReference type="OrthoDB" id="446759at2759"/>
<evidence type="ECO:0000313" key="14">
    <source>
        <dbReference type="Proteomes" id="UP000239649"/>
    </source>
</evidence>
<dbReference type="InterPro" id="IPR033411">
    <property type="entry name" value="Ribonuclease_PIN"/>
</dbReference>
<protein>
    <submittedName>
        <fullName evidence="13">RNA-binding NOB1</fullName>
    </submittedName>
</protein>
<comment type="subcellular location">
    <subcellularLocation>
        <location evidence="1">Nucleus</location>
    </subcellularLocation>
</comment>
<dbReference type="GO" id="GO:0030688">
    <property type="term" value="C:preribosome, small subunit precursor"/>
    <property type="evidence" value="ECO:0007669"/>
    <property type="project" value="TreeGrafter"/>
</dbReference>
<feature type="binding site" evidence="9">
    <location>
        <position position="387"/>
    </location>
    <ligand>
        <name>Zn(2+)</name>
        <dbReference type="ChEBI" id="CHEBI:29105"/>
    </ligand>
</feature>
<sequence>MNWASVAATAAPVAAPAAPTDGPKPRIAVVDANALITQHGLLNLARFSDKCITTPEVLREVRDKQSRASLAALPFAIDTQEPAEDSVKAVVKFARATGDIHALSSADVRLIALAHGLEVAAHGGGHLHELPQMPTLPKKRVIDRKLLPGWGVEGGDWAEIDRLNEEEEAAAEAALGGGASRIASEIQALSLDDAVAAAAAAGGAPDGGAGAADGAGSEGDESEEESGDDDEEWETAAKSGAAARKKKRKEARKAAWEARQAAAAGAAAGGEQGEEQEEEGGEEEEEGEEDEGEEDYEGADACSLASDDDATAVSAAPTAPAAGGEGGGAGGGGGQEQEQADGRQFVSTVCILTADFAMQNVIMQMGLRLVTPDGRRITRLSRWVLRCTACFLVTKEMGRLFCPRCGNATLDKVQLVVGPDGSEQYGVKRKHILRGTRFSLPKPRGGRHRDLILREDQLLAKAHRLRKKKEKEELDPFAPEYGQDTWHQAAGLHYGNKGAAALMAGWKNNPNERKHIATNRRRNRGPLATFRGSL</sequence>
<feature type="compositionally biased region" description="Acidic residues" evidence="10">
    <location>
        <begin position="218"/>
        <end position="234"/>
    </location>
</feature>
<proteinExistence type="inferred from homology"/>
<dbReference type="GO" id="GO:0016787">
    <property type="term" value="F:hydrolase activity"/>
    <property type="evidence" value="ECO:0007669"/>
    <property type="project" value="UniProtKB-KW"/>
</dbReference>
<feature type="compositionally biased region" description="Gly residues" evidence="10">
    <location>
        <begin position="323"/>
        <end position="335"/>
    </location>
</feature>
<dbReference type="EMBL" id="LHPF02000006">
    <property type="protein sequence ID" value="PSC73917.1"/>
    <property type="molecule type" value="Genomic_DNA"/>
</dbReference>
<keyword evidence="3" id="KW-0540">Nuclease</keyword>
<dbReference type="InterPro" id="IPR039907">
    <property type="entry name" value="NOB1"/>
</dbReference>
<evidence type="ECO:0000313" key="13">
    <source>
        <dbReference type="EMBL" id="PSC73917.1"/>
    </source>
</evidence>
<evidence type="ECO:0000256" key="7">
    <source>
        <dbReference type="ARBA" id="ARBA00023242"/>
    </source>
</evidence>
<accession>A0A2P6VIN9</accession>
<evidence type="ECO:0000256" key="10">
    <source>
        <dbReference type="SAM" id="MobiDB-lite"/>
    </source>
</evidence>
<dbReference type="GO" id="GO:0005737">
    <property type="term" value="C:cytoplasm"/>
    <property type="evidence" value="ECO:0007669"/>
    <property type="project" value="UniProtKB-ARBA"/>
</dbReference>
<dbReference type="InterPro" id="IPR017117">
    <property type="entry name" value="Nob1_euk"/>
</dbReference>
<feature type="domain" description="Nin one binding (NOB1) Zn-ribbon-like" evidence="11">
    <location>
        <begin position="377"/>
        <end position="446"/>
    </location>
</feature>
<keyword evidence="4 8" id="KW-0479">Metal-binding</keyword>
<feature type="compositionally biased region" description="Low complexity" evidence="10">
    <location>
        <begin position="299"/>
        <end position="322"/>
    </location>
</feature>
<dbReference type="PIRSF" id="PIRSF037125">
    <property type="entry name" value="D-site_20S_pre-rRNA_nuclease"/>
    <property type="match status" value="1"/>
</dbReference>
<dbReference type="PANTHER" id="PTHR12814:SF2">
    <property type="entry name" value="RNA-BINDING PROTEIN NOB1"/>
    <property type="match status" value="1"/>
</dbReference>
<organism evidence="13 14">
    <name type="scientific">Micractinium conductrix</name>
    <dbReference type="NCBI Taxonomy" id="554055"/>
    <lineage>
        <taxon>Eukaryota</taxon>
        <taxon>Viridiplantae</taxon>
        <taxon>Chlorophyta</taxon>
        <taxon>core chlorophytes</taxon>
        <taxon>Trebouxiophyceae</taxon>
        <taxon>Chlorellales</taxon>
        <taxon>Chlorellaceae</taxon>
        <taxon>Chlorella clade</taxon>
        <taxon>Micractinium</taxon>
    </lineage>
</organism>
<comment type="similarity">
    <text evidence="2 8">Belongs to the NOB1 family.</text>
</comment>
<dbReference type="FunFam" id="3.40.50.1010:FF:000020">
    <property type="entry name" value="20S-pre-rRNA D-site endonuclease NOB1"/>
    <property type="match status" value="1"/>
</dbReference>
<name>A0A2P6VIN9_9CHLO</name>
<evidence type="ECO:0000256" key="5">
    <source>
        <dbReference type="ARBA" id="ARBA00022801"/>
    </source>
</evidence>
<dbReference type="GO" id="GO:0030490">
    <property type="term" value="P:maturation of SSU-rRNA"/>
    <property type="evidence" value="ECO:0007669"/>
    <property type="project" value="TreeGrafter"/>
</dbReference>
<dbReference type="GO" id="GO:0046872">
    <property type="term" value="F:metal ion binding"/>
    <property type="evidence" value="ECO:0007669"/>
    <property type="project" value="UniProtKB-UniRule"/>
</dbReference>
<evidence type="ECO:0000256" key="2">
    <source>
        <dbReference type="ARBA" id="ARBA00005858"/>
    </source>
</evidence>